<accession>A0A3R7DB18</accession>
<keyword evidence="3" id="KW-1185">Reference proteome</keyword>
<comment type="caution">
    <text evidence="2">The sequence shown here is derived from an EMBL/GenBank/DDBJ whole genome shotgun (WGS) entry which is preliminary data.</text>
</comment>
<reference evidence="2 3" key="1">
    <citation type="submission" date="2018-09" db="EMBL/GenBank/DDBJ databases">
        <title>Genomic Encyclopedia of Archaeal and Bacterial Type Strains, Phase II (KMG-II): from individual species to whole genera.</title>
        <authorList>
            <person name="Goeker M."/>
        </authorList>
    </citation>
    <scope>NUCLEOTIDE SEQUENCE [LARGE SCALE GENOMIC DNA]</scope>
    <source>
        <strain evidence="2 3">DSM 13151</strain>
    </source>
</reference>
<organism evidence="2 3">
    <name type="scientific">Halopiger aswanensis</name>
    <dbReference type="NCBI Taxonomy" id="148449"/>
    <lineage>
        <taxon>Archaea</taxon>
        <taxon>Methanobacteriati</taxon>
        <taxon>Methanobacteriota</taxon>
        <taxon>Stenosarchaea group</taxon>
        <taxon>Halobacteria</taxon>
        <taxon>Halobacteriales</taxon>
        <taxon>Natrialbaceae</taxon>
        <taxon>Halopiger</taxon>
    </lineage>
</organism>
<feature type="compositionally biased region" description="Acidic residues" evidence="1">
    <location>
        <begin position="144"/>
        <end position="162"/>
    </location>
</feature>
<dbReference type="Proteomes" id="UP000283805">
    <property type="component" value="Unassembled WGS sequence"/>
</dbReference>
<dbReference type="InterPro" id="IPR043832">
    <property type="entry name" value="DUF5809"/>
</dbReference>
<proteinExistence type="predicted"/>
<sequence>MHTVGTVAPTSTDDARRHYEAVGPAAQTVVREVAKAMSFDRAEYDERVTGEVVETARDALFASLLEVQVGSREEFDDWRESYAGDVTTVGHENAARVVWHAGPADEAVAATFQEEEDAAIATLRRQAFGRLYRSIVKPGAGTEPDADADADVDADTDGESDD</sequence>
<dbReference type="Pfam" id="PF19125">
    <property type="entry name" value="DUF5809"/>
    <property type="match status" value="1"/>
</dbReference>
<evidence type="ECO:0000256" key="1">
    <source>
        <dbReference type="SAM" id="MobiDB-lite"/>
    </source>
</evidence>
<gene>
    <name evidence="2" type="ORF">ATJ93_2855</name>
</gene>
<dbReference type="OrthoDB" id="191500at2157"/>
<feature type="region of interest" description="Disordered" evidence="1">
    <location>
        <begin position="137"/>
        <end position="162"/>
    </location>
</feature>
<dbReference type="EMBL" id="RAPO01000002">
    <property type="protein sequence ID" value="RKD95992.1"/>
    <property type="molecule type" value="Genomic_DNA"/>
</dbReference>
<evidence type="ECO:0000313" key="3">
    <source>
        <dbReference type="Proteomes" id="UP000283805"/>
    </source>
</evidence>
<dbReference type="AlphaFoldDB" id="A0A3R7DB18"/>
<evidence type="ECO:0000313" key="2">
    <source>
        <dbReference type="EMBL" id="RKD95992.1"/>
    </source>
</evidence>
<name>A0A3R7DB18_9EURY</name>
<dbReference type="RefSeq" id="WP_120245202.1">
    <property type="nucleotide sequence ID" value="NZ_RAPO01000002.1"/>
</dbReference>
<protein>
    <submittedName>
        <fullName evidence="2">Uncharacterized protein</fullName>
    </submittedName>
</protein>